<dbReference type="InterPro" id="IPR018841">
    <property type="entry name" value="DUF2442"/>
</dbReference>
<protein>
    <recommendedName>
        <fullName evidence="3">DUF2442 domain-containing protein</fullName>
    </recommendedName>
</protein>
<dbReference type="OrthoDB" id="5570386at2"/>
<dbReference type="EMBL" id="FUKJ01000057">
    <property type="protein sequence ID" value="SJM90140.1"/>
    <property type="molecule type" value="Genomic_DNA"/>
</dbReference>
<proteinExistence type="predicted"/>
<sequence>MKLVGFKQQENYLFTLTFENGESKETNLKNLLEKYIDVNGLNKAQLNKDWGCLEFNNGMVDIEPKTLYRYATQQSNQLLLTN</sequence>
<reference evidence="2" key="1">
    <citation type="submission" date="2017-02" db="EMBL/GenBank/DDBJ databases">
        <authorList>
            <person name="Daims H."/>
        </authorList>
    </citation>
    <scope>NUCLEOTIDE SEQUENCE [LARGE SCALE GENOMIC DNA]</scope>
</reference>
<accession>A0A1R4H259</accession>
<evidence type="ECO:0008006" key="3">
    <source>
        <dbReference type="Google" id="ProtNLM"/>
    </source>
</evidence>
<evidence type="ECO:0000313" key="1">
    <source>
        <dbReference type="EMBL" id="SJM90140.1"/>
    </source>
</evidence>
<evidence type="ECO:0000313" key="2">
    <source>
        <dbReference type="Proteomes" id="UP000195442"/>
    </source>
</evidence>
<dbReference type="Proteomes" id="UP000195442">
    <property type="component" value="Unassembled WGS sequence"/>
</dbReference>
<dbReference type="InterPro" id="IPR036782">
    <property type="entry name" value="NE0471-like_N"/>
</dbReference>
<dbReference type="Gene3D" id="3.30.2020.10">
    <property type="entry name" value="NE0471-like N-terminal domain"/>
    <property type="match status" value="1"/>
</dbReference>
<dbReference type="Pfam" id="PF10387">
    <property type="entry name" value="DUF2442"/>
    <property type="match status" value="1"/>
</dbReference>
<gene>
    <name evidence="1" type="ORF">CRENPOLYSF2_150005</name>
</gene>
<name>A0A1R4H259_9GAMM</name>
<organism evidence="1 2">
    <name type="scientific">Crenothrix polyspora</name>
    <dbReference type="NCBI Taxonomy" id="360316"/>
    <lineage>
        <taxon>Bacteria</taxon>
        <taxon>Pseudomonadati</taxon>
        <taxon>Pseudomonadota</taxon>
        <taxon>Gammaproteobacteria</taxon>
        <taxon>Methylococcales</taxon>
        <taxon>Crenotrichaceae</taxon>
        <taxon>Crenothrix</taxon>
    </lineage>
</organism>
<keyword evidence="2" id="KW-1185">Reference proteome</keyword>
<dbReference type="RefSeq" id="WP_087145968.1">
    <property type="nucleotide sequence ID" value="NZ_FUKJ01000057.1"/>
</dbReference>
<dbReference type="AlphaFoldDB" id="A0A1R4H259"/>
<dbReference type="SUPFAM" id="SSF143880">
    <property type="entry name" value="NE0471 N-terminal domain-like"/>
    <property type="match status" value="1"/>
</dbReference>